<feature type="region of interest" description="Disordered" evidence="11">
    <location>
        <begin position="399"/>
        <end position="429"/>
    </location>
</feature>
<dbReference type="PROSITE" id="PS51434">
    <property type="entry name" value="NUP_C"/>
    <property type="match status" value="1"/>
</dbReference>
<keyword evidence="7" id="KW-0653">Protein transport</keyword>
<evidence type="ECO:0000256" key="9">
    <source>
        <dbReference type="ARBA" id="ARBA00023132"/>
    </source>
</evidence>
<dbReference type="GO" id="GO:0044614">
    <property type="term" value="C:nuclear pore cytoplasmic filaments"/>
    <property type="evidence" value="ECO:0007669"/>
    <property type="project" value="TreeGrafter"/>
</dbReference>
<comment type="similarity">
    <text evidence="3">Belongs to the nucleoporin GLFG family.</text>
</comment>
<evidence type="ECO:0000256" key="11">
    <source>
        <dbReference type="SAM" id="MobiDB-lite"/>
    </source>
</evidence>
<proteinExistence type="inferred from homology"/>
<comment type="subcellular location">
    <subcellularLocation>
        <location evidence="2">Nucleus membrane</location>
        <topology evidence="2">Peripheral membrane protein</topology>
        <orientation evidence="2">Nucleoplasmic side</orientation>
    </subcellularLocation>
    <subcellularLocation>
        <location evidence="1">Nucleus</location>
        <location evidence="1">Nuclear pore complex</location>
    </subcellularLocation>
</comment>
<evidence type="ECO:0000256" key="8">
    <source>
        <dbReference type="ARBA" id="ARBA00023010"/>
    </source>
</evidence>
<dbReference type="Pfam" id="PF21240">
    <property type="entry name" value="Nup98_GLEBS"/>
    <property type="match status" value="1"/>
</dbReference>
<keyword evidence="8" id="KW-0811">Translocation</keyword>
<organism evidence="14 15">
    <name type="scientific">Adineta ricciae</name>
    <name type="common">Rotifer</name>
    <dbReference type="NCBI Taxonomy" id="249248"/>
    <lineage>
        <taxon>Eukaryota</taxon>
        <taxon>Metazoa</taxon>
        <taxon>Spiralia</taxon>
        <taxon>Gnathifera</taxon>
        <taxon>Rotifera</taxon>
        <taxon>Eurotatoria</taxon>
        <taxon>Bdelloidea</taxon>
        <taxon>Adinetida</taxon>
        <taxon>Adinetidae</taxon>
        <taxon>Adineta</taxon>
    </lineage>
</organism>
<dbReference type="PANTHER" id="PTHR23198:SF6">
    <property type="entry name" value="NUCLEAR PORE COMPLEX PROTEIN NUP98-NUP96"/>
    <property type="match status" value="1"/>
</dbReference>
<evidence type="ECO:0000256" key="2">
    <source>
        <dbReference type="ARBA" id="ARBA00004620"/>
    </source>
</evidence>
<evidence type="ECO:0000256" key="3">
    <source>
        <dbReference type="ARBA" id="ARBA00008926"/>
    </source>
</evidence>
<dbReference type="GO" id="GO:0017056">
    <property type="term" value="F:structural constituent of nuclear pore"/>
    <property type="evidence" value="ECO:0007669"/>
    <property type="project" value="InterPro"/>
</dbReference>
<accession>A0A814VVV1</accession>
<dbReference type="GO" id="GO:0006405">
    <property type="term" value="P:RNA export from nucleus"/>
    <property type="evidence" value="ECO:0007669"/>
    <property type="project" value="TreeGrafter"/>
</dbReference>
<keyword evidence="6" id="KW-0509">mRNA transport</keyword>
<gene>
    <name evidence="13" type="ORF">EDS130_LOCUS11433</name>
    <name evidence="14" type="ORF">XAT740_LOCUS23384</name>
</gene>
<reference evidence="14" key="1">
    <citation type="submission" date="2021-02" db="EMBL/GenBank/DDBJ databases">
        <authorList>
            <person name="Nowell W R."/>
        </authorList>
    </citation>
    <scope>NUCLEOTIDE SEQUENCE</scope>
</reference>
<evidence type="ECO:0000256" key="10">
    <source>
        <dbReference type="ARBA" id="ARBA00023242"/>
    </source>
</evidence>
<keyword evidence="15" id="KW-1185">Reference proteome</keyword>
<dbReference type="GO" id="GO:0000973">
    <property type="term" value="P:post-transcriptional tethering of RNA polymerase II gene DNA at nuclear periphery"/>
    <property type="evidence" value="ECO:0007669"/>
    <property type="project" value="TreeGrafter"/>
</dbReference>
<dbReference type="GO" id="GO:0008139">
    <property type="term" value="F:nuclear localization sequence binding"/>
    <property type="evidence" value="ECO:0007669"/>
    <property type="project" value="TreeGrafter"/>
</dbReference>
<evidence type="ECO:0000259" key="12">
    <source>
        <dbReference type="PROSITE" id="PS51434"/>
    </source>
</evidence>
<evidence type="ECO:0000256" key="1">
    <source>
        <dbReference type="ARBA" id="ARBA00004567"/>
    </source>
</evidence>
<keyword evidence="5" id="KW-0813">Transport</keyword>
<feature type="compositionally biased region" description="Polar residues" evidence="11">
    <location>
        <begin position="412"/>
        <end position="429"/>
    </location>
</feature>
<dbReference type="FunFam" id="1.10.10.2360:FF:000001">
    <property type="entry name" value="Nuclear pore complex protein Nup98-Nup96"/>
    <property type="match status" value="1"/>
</dbReference>
<dbReference type="GO" id="GO:0034398">
    <property type="term" value="P:telomere tethering at nuclear periphery"/>
    <property type="evidence" value="ECO:0007669"/>
    <property type="project" value="TreeGrafter"/>
</dbReference>
<dbReference type="AlphaFoldDB" id="A0A814VVV1"/>
<keyword evidence="10" id="KW-0539">Nucleus</keyword>
<dbReference type="EMBL" id="CAJNOR010001765">
    <property type="protein sequence ID" value="CAF1195794.1"/>
    <property type="molecule type" value="Genomic_DNA"/>
</dbReference>
<dbReference type="EMBL" id="CAJNOJ010000041">
    <property type="protein sequence ID" value="CAF0933551.1"/>
    <property type="molecule type" value="Genomic_DNA"/>
</dbReference>
<protein>
    <recommendedName>
        <fullName evidence="4">Nuclear pore complex protein Nup98-Nup96</fullName>
    </recommendedName>
</protein>
<sequence>MFSFHPTTTAATTSTSIFTFSRPITSQASNIPLFQFGGSDPQGATTASPFAFLPATNQSVNNANSNATGLFRFGSNQSAPVAQVPNYFFTNPTGTTVKFTPVASQETEYVRKTNKIVTLDVKYQCICNMKEYSSKSMDELRLEDYQSNRKFSSAATSLASNTWIFHINPPATTAASPFSIAATTGTIFNPVVSTAPIATFPWSKNASLTPTAPNLDPFGIKPVTTAAPMSTASSTHPFTTTTPTTISSVLTAPLIFPGFRTPTIPTVNTVPSTNISQSYTVPFQFPQSSSIINQTIPVPQTQATVPLSIPSTTTSQTIATNQQQFLTKLLLDPYGNRGRKEFIDAESTSSPKTSIVDSTLHTTILASTPIPVVLPVHSNFQKTTASHSSINLDFKLKPTSSTSISHEDTRSLDQQSQPTTEPSKSTLSGGFTDEEEIVLLTRTKLSKLHLLNSTINQPNTLHSLYPRRSLAELESLTKLTRLSSPISIPSEQAVSPKSVSSNLEPQPNIDLSSFRLPILTRLNYYMKPDRTELETLFNNKGQCLVKQFTVGNDKYGSVTFYGQINVAGLNLDEIIQINHQEVIVYPDDIRKPAVGEELNRSARITLFDVYPIDRATRSKITDIERIRAMNYSNHLRETTGKFDGEFINYDPVDGSWTFMVKHFTRYGIDENEKYTNL</sequence>
<evidence type="ECO:0000256" key="7">
    <source>
        <dbReference type="ARBA" id="ARBA00022927"/>
    </source>
</evidence>
<dbReference type="PANTHER" id="PTHR23198">
    <property type="entry name" value="NUCLEOPORIN"/>
    <property type="match status" value="1"/>
</dbReference>
<comment type="caution">
    <text evidence="14">The sequence shown here is derived from an EMBL/GenBank/DDBJ whole genome shotgun (WGS) entry which is preliminary data.</text>
</comment>
<dbReference type="InterPro" id="IPR037665">
    <property type="entry name" value="Nucleoporin_S59-like"/>
</dbReference>
<dbReference type="Gene3D" id="3.30.1610.10">
    <property type="entry name" value="Peptidase S59, nucleoporin"/>
    <property type="match status" value="1"/>
</dbReference>
<dbReference type="GO" id="GO:0003723">
    <property type="term" value="F:RNA binding"/>
    <property type="evidence" value="ECO:0007669"/>
    <property type="project" value="TreeGrafter"/>
</dbReference>
<name>A0A814VVV1_ADIRI</name>
<dbReference type="GO" id="GO:0031965">
    <property type="term" value="C:nuclear membrane"/>
    <property type="evidence" value="ECO:0007669"/>
    <property type="project" value="UniProtKB-SubCell"/>
</dbReference>
<evidence type="ECO:0000313" key="13">
    <source>
        <dbReference type="EMBL" id="CAF0933551.1"/>
    </source>
</evidence>
<dbReference type="Proteomes" id="UP000663828">
    <property type="component" value="Unassembled WGS sequence"/>
</dbReference>
<dbReference type="Gene3D" id="1.10.10.2360">
    <property type="match status" value="1"/>
</dbReference>
<dbReference type="Pfam" id="PF04096">
    <property type="entry name" value="Nucleoporin2"/>
    <property type="match status" value="1"/>
</dbReference>
<evidence type="ECO:0000313" key="14">
    <source>
        <dbReference type="EMBL" id="CAF1195794.1"/>
    </source>
</evidence>
<evidence type="ECO:0000256" key="4">
    <source>
        <dbReference type="ARBA" id="ARBA00013472"/>
    </source>
</evidence>
<dbReference type="SUPFAM" id="SSF82215">
    <property type="entry name" value="C-terminal autoproteolytic domain of nucleoporin nup98"/>
    <property type="match status" value="1"/>
</dbReference>
<evidence type="ECO:0000256" key="5">
    <source>
        <dbReference type="ARBA" id="ARBA00022448"/>
    </source>
</evidence>
<evidence type="ECO:0000313" key="15">
    <source>
        <dbReference type="Proteomes" id="UP000663828"/>
    </source>
</evidence>
<dbReference type="OrthoDB" id="3797628at2759"/>
<keyword evidence="9" id="KW-0906">Nuclear pore complex</keyword>
<dbReference type="Proteomes" id="UP000663852">
    <property type="component" value="Unassembled WGS sequence"/>
</dbReference>
<dbReference type="GO" id="GO:0006606">
    <property type="term" value="P:protein import into nucleus"/>
    <property type="evidence" value="ECO:0007669"/>
    <property type="project" value="TreeGrafter"/>
</dbReference>
<dbReference type="InterPro" id="IPR036903">
    <property type="entry name" value="Nup98_auto-Pept-S59_dom_sf"/>
</dbReference>
<feature type="domain" description="Peptidase S59" evidence="12">
    <location>
        <begin position="521"/>
        <end position="663"/>
    </location>
</feature>
<dbReference type="InterPro" id="IPR007230">
    <property type="entry name" value="Nup98_auto-Pept-S59_dom"/>
</dbReference>
<evidence type="ECO:0000256" key="6">
    <source>
        <dbReference type="ARBA" id="ARBA00022816"/>
    </source>
</evidence>
<dbReference type="GO" id="GO:0051028">
    <property type="term" value="P:mRNA transport"/>
    <property type="evidence" value="ECO:0007669"/>
    <property type="project" value="UniProtKB-KW"/>
</dbReference>